<feature type="transmembrane region" description="Helical" evidence="6">
    <location>
        <begin position="62"/>
        <end position="81"/>
    </location>
</feature>
<comment type="caution">
    <text evidence="7">The sequence shown here is derived from an EMBL/GenBank/DDBJ whole genome shotgun (WGS) entry which is preliminary data.</text>
</comment>
<comment type="subcellular location">
    <subcellularLocation>
        <location evidence="1">Cell membrane</location>
        <topology evidence="1">Multi-pass membrane protein</topology>
    </subcellularLocation>
</comment>
<name>A0A6N7XUK7_9FIRM</name>
<evidence type="ECO:0000256" key="3">
    <source>
        <dbReference type="ARBA" id="ARBA00022692"/>
    </source>
</evidence>
<keyword evidence="5 6" id="KW-0472">Membrane</keyword>
<dbReference type="PANTHER" id="PTHR30482">
    <property type="entry name" value="HIGH-AFFINITY BRANCHED-CHAIN AMINO ACID TRANSPORT SYSTEM PERMEASE"/>
    <property type="match status" value="1"/>
</dbReference>
<dbReference type="GO" id="GO:0015658">
    <property type="term" value="F:branched-chain amino acid transmembrane transporter activity"/>
    <property type="evidence" value="ECO:0007669"/>
    <property type="project" value="InterPro"/>
</dbReference>
<sequence length="343" mass="37201">MKKNTVFNIILIALVLGILILMNVFLDNYKVTVINLCGIYIILALSMNLINGFTGLFSLGHAGFMAIGAYTVAILTMPVATKEMNFYMKPMVPFLLNLNMPFIFALISGGLMAALFGFLIGAPVLKLTDDYLAIATLGFSEIIRIVIVNLQSITNGSLGLKGIPKLTINNKPNLLWSWGIAILIIVFMNVLMKGSYGKAFKAIREDEIAARSMGINLFKHKVLSFTIGSFLAGIGGGLLATSLGTIDPTQFKFALTFNILLMVVLGGMGNINGNVVSAIVITIAMEALRFLDEPINLGFTVTSALPGLRMVVFSLILMLVVIFKKDGFVKNTLEKVRGKYAKN</sequence>
<feature type="transmembrane region" description="Helical" evidence="6">
    <location>
        <begin position="131"/>
        <end position="153"/>
    </location>
</feature>
<feature type="transmembrane region" description="Helical" evidence="6">
    <location>
        <begin position="222"/>
        <end position="243"/>
    </location>
</feature>
<feature type="transmembrane region" description="Helical" evidence="6">
    <location>
        <begin position="304"/>
        <end position="323"/>
    </location>
</feature>
<evidence type="ECO:0000313" key="8">
    <source>
        <dbReference type="Proteomes" id="UP000469523"/>
    </source>
</evidence>
<keyword evidence="3 6" id="KW-0812">Transmembrane</keyword>
<evidence type="ECO:0000313" key="7">
    <source>
        <dbReference type="EMBL" id="MSU00214.1"/>
    </source>
</evidence>
<feature type="transmembrane region" description="Helical" evidence="6">
    <location>
        <begin position="33"/>
        <end position="50"/>
    </location>
</feature>
<dbReference type="GO" id="GO:0005886">
    <property type="term" value="C:plasma membrane"/>
    <property type="evidence" value="ECO:0007669"/>
    <property type="project" value="UniProtKB-SubCell"/>
</dbReference>
<evidence type="ECO:0000256" key="5">
    <source>
        <dbReference type="ARBA" id="ARBA00023136"/>
    </source>
</evidence>
<dbReference type="CDD" id="cd06581">
    <property type="entry name" value="TM_PBP1_LivM_like"/>
    <property type="match status" value="1"/>
</dbReference>
<keyword evidence="4 6" id="KW-1133">Transmembrane helix</keyword>
<keyword evidence="8" id="KW-1185">Reference proteome</keyword>
<dbReference type="EMBL" id="VUNQ01000002">
    <property type="protein sequence ID" value="MSU00214.1"/>
    <property type="molecule type" value="Genomic_DNA"/>
</dbReference>
<dbReference type="InterPro" id="IPR001851">
    <property type="entry name" value="ABC_transp_permease"/>
</dbReference>
<protein>
    <submittedName>
        <fullName evidence="7">Branched-chain amino acid ABC transporter permease</fullName>
    </submittedName>
</protein>
<evidence type="ECO:0000256" key="6">
    <source>
        <dbReference type="SAM" id="Phobius"/>
    </source>
</evidence>
<keyword evidence="2" id="KW-1003">Cell membrane</keyword>
<dbReference type="AlphaFoldDB" id="A0A6N7XUK7"/>
<feature type="transmembrane region" description="Helical" evidence="6">
    <location>
        <begin position="255"/>
        <end position="284"/>
    </location>
</feature>
<proteinExistence type="predicted"/>
<feature type="transmembrane region" description="Helical" evidence="6">
    <location>
        <begin position="102"/>
        <end position="125"/>
    </location>
</feature>
<dbReference type="PANTHER" id="PTHR30482:SF10">
    <property type="entry name" value="HIGH-AFFINITY BRANCHED-CHAIN AMINO ACID TRANSPORT PROTEIN BRAE"/>
    <property type="match status" value="1"/>
</dbReference>
<dbReference type="RefSeq" id="WP_154438526.1">
    <property type="nucleotide sequence ID" value="NZ_JAHLPJ010000001.1"/>
</dbReference>
<dbReference type="InterPro" id="IPR043428">
    <property type="entry name" value="LivM-like"/>
</dbReference>
<dbReference type="Pfam" id="PF02653">
    <property type="entry name" value="BPD_transp_2"/>
    <property type="match status" value="1"/>
</dbReference>
<evidence type="ECO:0000256" key="2">
    <source>
        <dbReference type="ARBA" id="ARBA00022475"/>
    </source>
</evidence>
<feature type="transmembrane region" description="Helical" evidence="6">
    <location>
        <begin position="6"/>
        <end position="26"/>
    </location>
</feature>
<organism evidence="7 8">
    <name type="scientific">Tissierella pigra</name>
    <dbReference type="NCBI Taxonomy" id="2607614"/>
    <lineage>
        <taxon>Bacteria</taxon>
        <taxon>Bacillati</taxon>
        <taxon>Bacillota</taxon>
        <taxon>Tissierellia</taxon>
        <taxon>Tissierellales</taxon>
        <taxon>Tissierellaceae</taxon>
        <taxon>Tissierella</taxon>
    </lineage>
</organism>
<gene>
    <name evidence="7" type="ORF">FYJ83_01870</name>
</gene>
<dbReference type="Proteomes" id="UP000469523">
    <property type="component" value="Unassembled WGS sequence"/>
</dbReference>
<feature type="transmembrane region" description="Helical" evidence="6">
    <location>
        <begin position="174"/>
        <end position="192"/>
    </location>
</feature>
<evidence type="ECO:0000256" key="4">
    <source>
        <dbReference type="ARBA" id="ARBA00022989"/>
    </source>
</evidence>
<evidence type="ECO:0000256" key="1">
    <source>
        <dbReference type="ARBA" id="ARBA00004651"/>
    </source>
</evidence>
<reference evidence="7 8" key="1">
    <citation type="submission" date="2019-09" db="EMBL/GenBank/DDBJ databases">
        <title>In-depth cultivation of the pig gut microbiome towards novel bacterial diversity and tailored functional studies.</title>
        <authorList>
            <person name="Wylensek D."/>
            <person name="Hitch T.C.A."/>
            <person name="Clavel T."/>
        </authorList>
    </citation>
    <scope>NUCLEOTIDE SEQUENCE [LARGE SCALE GENOMIC DNA]</scope>
    <source>
        <strain evidence="7 8">WCA3-693-APC-4?</strain>
    </source>
</reference>
<accession>A0A6N7XUK7</accession>